<keyword evidence="3 5" id="KW-1133">Transmembrane helix</keyword>
<dbReference type="EMBL" id="CP059248">
    <property type="protein sequence ID" value="QLL32041.1"/>
    <property type="molecule type" value="Genomic_DNA"/>
</dbReference>
<proteinExistence type="predicted"/>
<dbReference type="OrthoDB" id="423534at2759"/>
<dbReference type="RefSeq" id="XP_037138716.1">
    <property type="nucleotide sequence ID" value="XM_037282821.1"/>
</dbReference>
<dbReference type="Proteomes" id="UP000515788">
    <property type="component" value="Chromosome 3"/>
</dbReference>
<keyword evidence="7" id="KW-1185">Reference proteome</keyword>
<evidence type="ECO:0000313" key="7">
    <source>
        <dbReference type="Proteomes" id="UP000515788"/>
    </source>
</evidence>
<keyword evidence="2 5" id="KW-0812">Transmembrane</keyword>
<dbReference type="GeneID" id="59325178"/>
<dbReference type="KEGG" id="tgb:HG536_0C02100"/>
<sequence>MSAVPPIFFKVANLTVGSLCLVASVSQLSYIAVNFNAFLLAIFGIALSAPIIYLEFKVPPNLYKFASFYFSFLGRGLAYILLSFLINFGGIFKILTTLLTFLLGVIYAIFQVLPQIEEPANFRGEAAPIAMGGDDDDDII</sequence>
<dbReference type="GO" id="GO:0000139">
    <property type="term" value="C:Golgi membrane"/>
    <property type="evidence" value="ECO:0007669"/>
    <property type="project" value="TreeGrafter"/>
</dbReference>
<accession>A0A7G3ZEV5</accession>
<organism evidence="6 7">
    <name type="scientific">Torulaspora globosa</name>
    <dbReference type="NCBI Taxonomy" id="48254"/>
    <lineage>
        <taxon>Eukaryota</taxon>
        <taxon>Fungi</taxon>
        <taxon>Dikarya</taxon>
        <taxon>Ascomycota</taxon>
        <taxon>Saccharomycotina</taxon>
        <taxon>Saccharomycetes</taxon>
        <taxon>Saccharomycetales</taxon>
        <taxon>Saccharomycetaceae</taxon>
        <taxon>Torulaspora</taxon>
    </lineage>
</organism>
<gene>
    <name evidence="6" type="ORF">HG536_0C02100</name>
</gene>
<protein>
    <recommendedName>
        <fullName evidence="8">Golgi apparatus membrane protein TVP15</fullName>
    </recommendedName>
</protein>
<name>A0A7G3ZEV5_9SACH</name>
<keyword evidence="4 5" id="KW-0472">Membrane</keyword>
<reference evidence="6 7" key="1">
    <citation type="submission" date="2020-06" db="EMBL/GenBank/DDBJ databases">
        <title>The yeast mating-type switching endonuclease HO is a domesticated member of an unorthodox homing genetic element family.</title>
        <authorList>
            <person name="Coughlan A.Y."/>
            <person name="Lombardi L."/>
            <person name="Braun-Galleani S."/>
            <person name="Martos A.R."/>
            <person name="Galeote V."/>
            <person name="Bigey F."/>
            <person name="Dequin S."/>
            <person name="Byrne K.P."/>
            <person name="Wolfe K.H."/>
        </authorList>
    </citation>
    <scope>NUCLEOTIDE SEQUENCE [LARGE SCALE GENOMIC DNA]</scope>
    <source>
        <strain evidence="6 7">CBS764</strain>
    </source>
</reference>
<evidence type="ECO:0000256" key="4">
    <source>
        <dbReference type="ARBA" id="ARBA00023136"/>
    </source>
</evidence>
<evidence type="ECO:0008006" key="8">
    <source>
        <dbReference type="Google" id="ProtNLM"/>
    </source>
</evidence>
<dbReference type="PANTHER" id="PTHR28128:SF1">
    <property type="entry name" value="GOLGI APPARATUS MEMBRANE PROTEIN TVP15"/>
    <property type="match status" value="1"/>
</dbReference>
<dbReference type="GO" id="GO:0016192">
    <property type="term" value="P:vesicle-mediated transport"/>
    <property type="evidence" value="ECO:0007669"/>
    <property type="project" value="TreeGrafter"/>
</dbReference>
<dbReference type="PANTHER" id="PTHR28128">
    <property type="entry name" value="GOLGI APPARATUS MEMBRANE PROTEIN TVP15"/>
    <property type="match status" value="1"/>
</dbReference>
<feature type="transmembrane region" description="Helical" evidence="5">
    <location>
        <begin position="37"/>
        <end position="56"/>
    </location>
</feature>
<evidence type="ECO:0000256" key="1">
    <source>
        <dbReference type="ARBA" id="ARBA00004141"/>
    </source>
</evidence>
<feature type="transmembrane region" description="Helical" evidence="5">
    <location>
        <begin position="68"/>
        <end position="88"/>
    </location>
</feature>
<dbReference type="InterPro" id="IPR013714">
    <property type="entry name" value="Golgi_TVP15"/>
</dbReference>
<evidence type="ECO:0000256" key="2">
    <source>
        <dbReference type="ARBA" id="ARBA00022692"/>
    </source>
</evidence>
<evidence type="ECO:0000313" key="6">
    <source>
        <dbReference type="EMBL" id="QLL32041.1"/>
    </source>
</evidence>
<dbReference type="AlphaFoldDB" id="A0A7G3ZEV5"/>
<evidence type="ECO:0000256" key="3">
    <source>
        <dbReference type="ARBA" id="ARBA00022989"/>
    </source>
</evidence>
<dbReference type="Pfam" id="PF08507">
    <property type="entry name" value="COPI_assoc"/>
    <property type="match status" value="1"/>
</dbReference>
<evidence type="ECO:0000256" key="5">
    <source>
        <dbReference type="SAM" id="Phobius"/>
    </source>
</evidence>
<feature type="transmembrane region" description="Helical" evidence="5">
    <location>
        <begin position="94"/>
        <end position="113"/>
    </location>
</feature>
<comment type="subcellular location">
    <subcellularLocation>
        <location evidence="1">Membrane</location>
        <topology evidence="1">Multi-pass membrane protein</topology>
    </subcellularLocation>
</comment>
<feature type="transmembrane region" description="Helical" evidence="5">
    <location>
        <begin position="7"/>
        <end position="31"/>
    </location>
</feature>